<name>V2WIM6_MONRO</name>
<dbReference type="KEGG" id="mrr:Moror_9689"/>
<organism evidence="1 2">
    <name type="scientific">Moniliophthora roreri (strain MCA 2997)</name>
    <name type="common">Cocoa frosty pod rot fungus</name>
    <name type="synonym">Crinipellis roreri</name>
    <dbReference type="NCBI Taxonomy" id="1381753"/>
    <lineage>
        <taxon>Eukaryota</taxon>
        <taxon>Fungi</taxon>
        <taxon>Dikarya</taxon>
        <taxon>Basidiomycota</taxon>
        <taxon>Agaricomycotina</taxon>
        <taxon>Agaricomycetes</taxon>
        <taxon>Agaricomycetidae</taxon>
        <taxon>Agaricales</taxon>
        <taxon>Marasmiineae</taxon>
        <taxon>Marasmiaceae</taxon>
        <taxon>Moniliophthora</taxon>
    </lineage>
</organism>
<proteinExistence type="predicted"/>
<dbReference type="EMBL" id="AWSO01000907">
    <property type="protein sequence ID" value="ESK86663.1"/>
    <property type="molecule type" value="Genomic_DNA"/>
</dbReference>
<dbReference type="Proteomes" id="UP000017559">
    <property type="component" value="Unassembled WGS sequence"/>
</dbReference>
<comment type="caution">
    <text evidence="1">The sequence shown here is derived from an EMBL/GenBank/DDBJ whole genome shotgun (WGS) entry which is preliminary data.</text>
</comment>
<sequence length="67" mass="7502">MHLPLSCITDFFPEPSIFAKSGCERVEGRSRLKSNNIEPHHLCARDHTSSCGAGDVEISILSYTRRQ</sequence>
<reference evidence="1 2" key="1">
    <citation type="journal article" date="2014" name="BMC Genomics">
        <title>Genome and secretome analysis of the hemibiotrophic fungal pathogen, Moniliophthora roreri, which causes frosty pod rot disease of cacao: mechanisms of the biotrophic and necrotrophic phases.</title>
        <authorList>
            <person name="Meinhardt L.W."/>
            <person name="Costa G.G.L."/>
            <person name="Thomazella D.P.T."/>
            <person name="Teixeira P.J.P.L."/>
            <person name="Carazzolle M.F."/>
            <person name="Schuster S.C."/>
            <person name="Carlson J.E."/>
            <person name="Guiltinan M.J."/>
            <person name="Mieczkowski P."/>
            <person name="Farmer A."/>
            <person name="Ramaraj T."/>
            <person name="Crozier J."/>
            <person name="Davis R.E."/>
            <person name="Shao J."/>
            <person name="Melnick R.L."/>
            <person name="Pereira G.A.G."/>
            <person name="Bailey B.A."/>
        </authorList>
    </citation>
    <scope>NUCLEOTIDE SEQUENCE [LARGE SCALE GENOMIC DNA]</scope>
    <source>
        <strain evidence="1 2">MCA 2997</strain>
    </source>
</reference>
<gene>
    <name evidence="1" type="ORF">Moror_9689</name>
</gene>
<keyword evidence="2" id="KW-1185">Reference proteome</keyword>
<dbReference type="AlphaFoldDB" id="V2WIM6"/>
<dbReference type="HOGENOM" id="CLU_2812988_0_0_1"/>
<evidence type="ECO:0000313" key="2">
    <source>
        <dbReference type="Proteomes" id="UP000017559"/>
    </source>
</evidence>
<accession>V2WIM6</accession>
<protein>
    <submittedName>
        <fullName evidence="1">Uncharacterized protein</fullName>
    </submittedName>
</protein>
<evidence type="ECO:0000313" key="1">
    <source>
        <dbReference type="EMBL" id="ESK86663.1"/>
    </source>
</evidence>